<dbReference type="InterPro" id="IPR001715">
    <property type="entry name" value="CH_dom"/>
</dbReference>
<sequence length="494" mass="52551">MNNRSRLCATNLCASPTLSEAIGLGHFVEEHQPLSAHFSAVNRRKRWISPSKMSNRAGDMGMDVQVNRRLNSRYDADTEKEVVQWINQLTGENVPLGRENVAAALKNGQILIKLVNKVYEGTNPLPPTVTKKKHPFKANTMSAPFKQMENIQIFLTAAEAYGVPRTSLFQTVDLFEMRNMAQVLSCLLQLGTECQRNNFNGPTCGPKPTYENKREFTEDQLAASKTVIGLQAGSNKGASQKGMSIGAVRHIADIKADDMSKEGQGIIGLQAGSNKGASQSGMAMGAVRHIADMKIGEMSDAAKTSLNLQTGTNKGASQSGMAMGAIRHIADQKLTEMSAEGKSTIGLQAGSNKGASQSGMSMGAMRHVADLKVDQMSKEGQSVIGLQAGSNLGASQSGMSMGAMRHITDIKVDEMSKEGQGVIGLQAGTNQFANQSGMSMGARRHVADIKVGDMSKDSAGIIGLQSGSNQGSSQAGMSFGAQRHITDVKVGELE</sequence>
<dbReference type="OMA" id="PFKANTM"/>
<keyword evidence="5" id="KW-1185">Reference proteome</keyword>
<evidence type="ECO:0000256" key="1">
    <source>
        <dbReference type="ARBA" id="ARBA00009631"/>
    </source>
</evidence>
<comment type="caution">
    <text evidence="4">The sequence shown here is derived from an EMBL/GenBank/DDBJ whole genome shotgun (WGS) entry which is preliminary data.</text>
</comment>
<dbReference type="PROSITE" id="PS51122">
    <property type="entry name" value="CALPONIN_2"/>
    <property type="match status" value="7"/>
</dbReference>
<dbReference type="InterPro" id="IPR000557">
    <property type="entry name" value="Calponin_repeat"/>
</dbReference>
<dbReference type="STRING" id="6210.W6V0C9"/>
<dbReference type="KEGG" id="egl:EGR_00866"/>
<dbReference type="CTD" id="36336581"/>
<dbReference type="InterPro" id="IPR003096">
    <property type="entry name" value="SM22_calponin"/>
</dbReference>
<dbReference type="PROSITE" id="PS01052">
    <property type="entry name" value="CALPONIN_1"/>
    <property type="match status" value="3"/>
</dbReference>
<protein>
    <recommendedName>
        <fullName evidence="2">Transgelin</fullName>
    </recommendedName>
</protein>
<dbReference type="GeneID" id="36336581"/>
<dbReference type="Proteomes" id="UP000019149">
    <property type="component" value="Unassembled WGS sequence"/>
</dbReference>
<proteinExistence type="inferred from homology"/>
<dbReference type="GO" id="GO:0051015">
    <property type="term" value="F:actin filament binding"/>
    <property type="evidence" value="ECO:0007669"/>
    <property type="project" value="TreeGrafter"/>
</dbReference>
<evidence type="ECO:0000256" key="2">
    <source>
        <dbReference type="RuleBase" id="RU361224"/>
    </source>
</evidence>
<dbReference type="EMBL" id="APAU02000003">
    <property type="protein sequence ID" value="EUB64322.1"/>
    <property type="molecule type" value="Genomic_DNA"/>
</dbReference>
<feature type="domain" description="Calponin-homology (CH)" evidence="3">
    <location>
        <begin position="76"/>
        <end position="195"/>
    </location>
</feature>
<evidence type="ECO:0000313" key="4">
    <source>
        <dbReference type="EMBL" id="EUB64322.1"/>
    </source>
</evidence>
<dbReference type="OrthoDB" id="21595at2759"/>
<dbReference type="PRINTS" id="PR00888">
    <property type="entry name" value="SM22CALPONIN"/>
</dbReference>
<dbReference type="SUPFAM" id="SSF47576">
    <property type="entry name" value="Calponin-homology domain, CH-domain"/>
    <property type="match status" value="1"/>
</dbReference>
<organism evidence="4 5">
    <name type="scientific">Echinococcus granulosus</name>
    <name type="common">Hydatid tapeworm</name>
    <dbReference type="NCBI Taxonomy" id="6210"/>
    <lineage>
        <taxon>Eukaryota</taxon>
        <taxon>Metazoa</taxon>
        <taxon>Spiralia</taxon>
        <taxon>Lophotrochozoa</taxon>
        <taxon>Platyhelminthes</taxon>
        <taxon>Cestoda</taxon>
        <taxon>Eucestoda</taxon>
        <taxon>Cyclophyllidea</taxon>
        <taxon>Taeniidae</taxon>
        <taxon>Echinococcus</taxon>
        <taxon>Echinococcus granulosus group</taxon>
    </lineage>
</organism>
<comment type="similarity">
    <text evidence="1 2">Belongs to the calponin family.</text>
</comment>
<gene>
    <name evidence="4" type="ORF">EGR_00866</name>
</gene>
<dbReference type="Gene3D" id="1.10.418.10">
    <property type="entry name" value="Calponin-like domain"/>
    <property type="match status" value="1"/>
</dbReference>
<dbReference type="PANTHER" id="PTHR47385:SF14">
    <property type="entry name" value="TRANSGELIN"/>
    <property type="match status" value="1"/>
</dbReference>
<accession>W6V0C9</accession>
<dbReference type="Pfam" id="PF00307">
    <property type="entry name" value="CH"/>
    <property type="match status" value="1"/>
</dbReference>
<dbReference type="Pfam" id="PF00402">
    <property type="entry name" value="Calponin"/>
    <property type="match status" value="7"/>
</dbReference>
<evidence type="ECO:0000259" key="3">
    <source>
        <dbReference type="PROSITE" id="PS50021"/>
    </source>
</evidence>
<dbReference type="PANTHER" id="PTHR47385">
    <property type="entry name" value="CALPONIN"/>
    <property type="match status" value="1"/>
</dbReference>
<reference evidence="4 5" key="1">
    <citation type="journal article" date="2013" name="Nat. Genet.">
        <title>The genome of the hydatid tapeworm Echinococcus granulosus.</title>
        <authorList>
            <person name="Zheng H."/>
            <person name="Zhang W."/>
            <person name="Zhang L."/>
            <person name="Zhang Z."/>
            <person name="Li J."/>
            <person name="Lu G."/>
            <person name="Zhu Y."/>
            <person name="Wang Y."/>
            <person name="Huang Y."/>
            <person name="Liu J."/>
            <person name="Kang H."/>
            <person name="Chen J."/>
            <person name="Wang L."/>
            <person name="Chen A."/>
            <person name="Yu S."/>
            <person name="Gao Z."/>
            <person name="Jin L."/>
            <person name="Gu W."/>
            <person name="Wang Z."/>
            <person name="Zhao L."/>
            <person name="Shi B."/>
            <person name="Wen H."/>
            <person name="Lin R."/>
            <person name="Jones M.K."/>
            <person name="Brejova B."/>
            <person name="Vinar T."/>
            <person name="Zhao G."/>
            <person name="McManus D.P."/>
            <person name="Chen Z."/>
            <person name="Zhou Y."/>
            <person name="Wang S."/>
        </authorList>
    </citation>
    <scope>NUCLEOTIDE SEQUENCE [LARGE SCALE GENOMIC DNA]</scope>
</reference>
<dbReference type="PROSITE" id="PS50021">
    <property type="entry name" value="CH"/>
    <property type="match status" value="1"/>
</dbReference>
<name>W6V0C9_ECHGR</name>
<dbReference type="InterPro" id="IPR036872">
    <property type="entry name" value="CH_dom_sf"/>
</dbReference>
<dbReference type="SMART" id="SM00033">
    <property type="entry name" value="CH"/>
    <property type="match status" value="1"/>
</dbReference>
<dbReference type="GO" id="GO:0015629">
    <property type="term" value="C:actin cytoskeleton"/>
    <property type="evidence" value="ECO:0007669"/>
    <property type="project" value="TreeGrafter"/>
</dbReference>
<dbReference type="AlphaFoldDB" id="W6V0C9"/>
<evidence type="ECO:0000313" key="5">
    <source>
        <dbReference type="Proteomes" id="UP000019149"/>
    </source>
</evidence>
<dbReference type="InterPro" id="IPR050606">
    <property type="entry name" value="Calponin-like"/>
</dbReference>
<dbReference type="RefSeq" id="XP_024355518.1">
    <property type="nucleotide sequence ID" value="XM_024490115.1"/>
</dbReference>
<dbReference type="GO" id="GO:0007015">
    <property type="term" value="P:actin filament organization"/>
    <property type="evidence" value="ECO:0007669"/>
    <property type="project" value="TreeGrafter"/>
</dbReference>